<accession>A0A915IBL5</accession>
<dbReference type="AlphaFoldDB" id="A0A915IBL5"/>
<proteinExistence type="predicted"/>
<evidence type="ECO:0000313" key="1">
    <source>
        <dbReference type="Proteomes" id="UP000887565"/>
    </source>
</evidence>
<sequence>MGANVAAAQYGRRSVRRRQSGRVNSGVDKTIFLCPDHSRRLTRRRFDRAVAVERLLLLMNGLHHSVKLLKYNKNLKRPDLILTKKSECLDRLLKYRKKQFAHVINVFKDLDKHQYVSCLKKTVLDPQSHNLQTTH</sequence>
<dbReference type="Proteomes" id="UP000887565">
    <property type="component" value="Unplaced"/>
</dbReference>
<evidence type="ECO:0000313" key="2">
    <source>
        <dbReference type="WBParaSite" id="nRc.2.0.1.t11569-RA"/>
    </source>
</evidence>
<keyword evidence="1" id="KW-1185">Reference proteome</keyword>
<protein>
    <submittedName>
        <fullName evidence="2">Uncharacterized protein</fullName>
    </submittedName>
</protein>
<reference evidence="2" key="1">
    <citation type="submission" date="2022-11" db="UniProtKB">
        <authorList>
            <consortium name="WormBaseParasite"/>
        </authorList>
    </citation>
    <scope>IDENTIFICATION</scope>
</reference>
<dbReference type="WBParaSite" id="nRc.2.0.1.t11569-RA">
    <property type="protein sequence ID" value="nRc.2.0.1.t11569-RA"/>
    <property type="gene ID" value="nRc.2.0.1.g11569"/>
</dbReference>
<name>A0A915IBL5_ROMCU</name>
<organism evidence="1 2">
    <name type="scientific">Romanomermis culicivorax</name>
    <name type="common">Nematode worm</name>
    <dbReference type="NCBI Taxonomy" id="13658"/>
    <lineage>
        <taxon>Eukaryota</taxon>
        <taxon>Metazoa</taxon>
        <taxon>Ecdysozoa</taxon>
        <taxon>Nematoda</taxon>
        <taxon>Enoplea</taxon>
        <taxon>Dorylaimia</taxon>
        <taxon>Mermithida</taxon>
        <taxon>Mermithoidea</taxon>
        <taxon>Mermithidae</taxon>
        <taxon>Romanomermis</taxon>
    </lineage>
</organism>